<reference evidence="1 2" key="1">
    <citation type="submission" date="2024-01" db="EMBL/GenBank/DDBJ databases">
        <title>The genomes of 5 underutilized Papilionoideae crops provide insights into root nodulation and disease resistanc.</title>
        <authorList>
            <person name="Yuan L."/>
        </authorList>
    </citation>
    <scope>NUCLEOTIDE SEQUENCE [LARGE SCALE GENOMIC DNA]</scope>
    <source>
        <strain evidence="1">ZHUSHIDOU_FW_LH</strain>
        <tissue evidence="1">Leaf</tissue>
    </source>
</reference>
<evidence type="ECO:0000313" key="2">
    <source>
        <dbReference type="Proteomes" id="UP001372338"/>
    </source>
</evidence>
<accession>A0AAN9F6L4</accession>
<organism evidence="1 2">
    <name type="scientific">Crotalaria pallida</name>
    <name type="common">Smooth rattlebox</name>
    <name type="synonym">Crotalaria striata</name>
    <dbReference type="NCBI Taxonomy" id="3830"/>
    <lineage>
        <taxon>Eukaryota</taxon>
        <taxon>Viridiplantae</taxon>
        <taxon>Streptophyta</taxon>
        <taxon>Embryophyta</taxon>
        <taxon>Tracheophyta</taxon>
        <taxon>Spermatophyta</taxon>
        <taxon>Magnoliopsida</taxon>
        <taxon>eudicotyledons</taxon>
        <taxon>Gunneridae</taxon>
        <taxon>Pentapetalae</taxon>
        <taxon>rosids</taxon>
        <taxon>fabids</taxon>
        <taxon>Fabales</taxon>
        <taxon>Fabaceae</taxon>
        <taxon>Papilionoideae</taxon>
        <taxon>50 kb inversion clade</taxon>
        <taxon>genistoids sensu lato</taxon>
        <taxon>core genistoids</taxon>
        <taxon>Crotalarieae</taxon>
        <taxon>Crotalaria</taxon>
    </lineage>
</organism>
<name>A0AAN9F6L4_CROPI</name>
<comment type="caution">
    <text evidence="1">The sequence shown here is derived from an EMBL/GenBank/DDBJ whole genome shotgun (WGS) entry which is preliminary data.</text>
</comment>
<keyword evidence="2" id="KW-1185">Reference proteome</keyword>
<dbReference type="AlphaFoldDB" id="A0AAN9F6L4"/>
<sequence length="183" mass="21456">MNFDNHDYCIVRWADFDRLYQENFEFLHLFEMQHSRKFLELHAPVYSRLVRQFYANLTYIDDVHQTMVNDQHFTVTPLDFHQIAGLQAEGSFIGDPSDPWWKCNTDNVYTACLRENAKWEGRCKRAGSMKVEARLILYLLSYCLIPRSTGNHAQPTELDLKYINGLKLAILMNWSKVNDALSG</sequence>
<protein>
    <submittedName>
        <fullName evidence="1">Uncharacterized protein</fullName>
    </submittedName>
</protein>
<evidence type="ECO:0000313" key="1">
    <source>
        <dbReference type="EMBL" id="KAK7268290.1"/>
    </source>
</evidence>
<proteinExistence type="predicted"/>
<gene>
    <name evidence="1" type="ORF">RIF29_20987</name>
</gene>
<dbReference type="EMBL" id="JAYWIO010000004">
    <property type="protein sequence ID" value="KAK7268290.1"/>
    <property type="molecule type" value="Genomic_DNA"/>
</dbReference>
<dbReference type="Proteomes" id="UP001372338">
    <property type="component" value="Unassembled WGS sequence"/>
</dbReference>